<gene>
    <name evidence="2" type="ORF">BTN82_17585</name>
</gene>
<reference evidence="2 3" key="1">
    <citation type="submission" date="2016-12" db="EMBL/GenBank/DDBJ databases">
        <authorList>
            <person name="Song W.-J."/>
            <person name="Kurnit D.M."/>
        </authorList>
    </citation>
    <scope>NUCLEOTIDE SEQUENCE [LARGE SCALE GENOMIC DNA]</scope>
    <source>
        <strain evidence="2 3">PCL1601</strain>
    </source>
</reference>
<feature type="domain" description="TcdA/TcdB toxin pore forming" evidence="1">
    <location>
        <begin position="1621"/>
        <end position="2277"/>
    </location>
</feature>
<evidence type="ECO:0000313" key="2">
    <source>
        <dbReference type="EMBL" id="OLF53296.1"/>
    </source>
</evidence>
<evidence type="ECO:0000259" key="1">
    <source>
        <dbReference type="Pfam" id="PF12920"/>
    </source>
</evidence>
<comment type="caution">
    <text evidence="2">The sequence shown here is derived from an EMBL/GenBank/DDBJ whole genome shotgun (WGS) entry which is preliminary data.</text>
</comment>
<dbReference type="InterPro" id="IPR024769">
    <property type="entry name" value="TcdA/TcdB_pore_forming"/>
</dbReference>
<dbReference type="OrthoDB" id="5489595at2"/>
<dbReference type="EMBL" id="MSCT01000015">
    <property type="protein sequence ID" value="OLF53296.1"/>
    <property type="molecule type" value="Genomic_DNA"/>
</dbReference>
<organism evidence="2 3">
    <name type="scientific">Pseudomonas chlororaphis</name>
    <dbReference type="NCBI Taxonomy" id="587753"/>
    <lineage>
        <taxon>Bacteria</taxon>
        <taxon>Pseudomonadati</taxon>
        <taxon>Pseudomonadota</taxon>
        <taxon>Gammaproteobacteria</taxon>
        <taxon>Pseudomonadales</taxon>
        <taxon>Pseudomonadaceae</taxon>
        <taxon>Pseudomonas</taxon>
    </lineage>
</organism>
<dbReference type="RefSeq" id="WP_075120399.1">
    <property type="nucleotide sequence ID" value="NZ_MSCT01000015.1"/>
</dbReference>
<dbReference type="CDD" id="cd20495">
    <property type="entry name" value="C58_PaToxP-like"/>
    <property type="match status" value="1"/>
</dbReference>
<sequence length="2994" mass="325335">MASMSKDFTRLLNTLIDQQIKAAGRQTEWFNMSAAERATYVDQVGERLLQMQQSTLSVLAAQHFQMQDNPVSVGNQLTTLRQRREQMNAIADTPATSAYKQQLDRDILLYSRQQTALTHYDSTWDKALRLLSPGGAKQLEPKGLTVDGPAKQGKLAERIRGLEKQLSIQVADTTFSHRYVTLFSELQAYKEVSARYDALLSAKPAQQKAAVGALAIPPRASDDLPVNISLLMMEERPGYIRMNVALVNPSTDGRFKDFFMEHGKLVVPTDGVLNFSFGTAARSLAWQQQYRLKSEPPSFRSPTYAPIRSVLVKTGFVEQYFAHHLVSESSLREGFKAQLLNDGHKLLLTNVDRKVPNQVGVQVSGQSPTTSAPREVSLPGALSELINQNADIASFQTIGLEGFNRNSHRPERDGLFVNIQELERSVGFAERQYLLEMPQGADKYGAATPFVLMTEDGDKVSSSHLSKAQTETLYQYNAAFFETLEQLREGGIKASRLFEGSRERSQFVQQLTRLMERNHLTPAGVLTPEYSRNSLRDIKGNSLNKVLWEQAFAASVWQSRDSDTLLFDLAGKLANEQTVERVVQGGYVQSDIAQAKLLLEPLYEQWRAQAVEAENLRVASANAEQHPGNPKVHVFDQVAVERSLDARLLTLLLRGPEGLAKADQALRPTVEALLAGDPGRSLRKQALFHALRPAADSLSKVATPTLAHTALAKDAGKLVINNRLNRPDPYLILNTHPEQVQAGGANLIGDDKYRSYNQFRPDPENAATRYMSDLDTPFVGGISGTTQTVSNVLPELFGGALSVKQYWQFQMANAAFMIRNGYHSFFETLYVAARYEPQGEGSIGKELLQAFDSQRAAGREEALHGQLYDTVMARILPVVNQGLPAAEEFHPPRFTEVGPLSALLGKAAQDLQLKTGLASLGAGFEPREGSADTRQFAADPAQFAKTHTLSAEALVKSGRLPAEGYAQLVEVAPNLYELEYTQHGPNDVAGNGSVPAYFLGYNGPNQANATPAYVDIPKQAAAGSFLFTGSLSGCSLVVTSLDANTFRVYHDGRVNSSLLYDNVVMAVDYKDYQVAGTAEGLAAAYMQYVDGQWQLVFQRQEYQREGQMVWPKLRDGAQPLSIQTVDSQVLERNRSEFNAYREQVHQDLKKVAAQFGVPVDGVADGVYSEGAFSPKHAAIAAWNQLRDAVQAKVNADIEQLVEKRYQLQEARRGAADKGLIDQQIRQLNLTQDYYRAQYEPVLREAGSVEQTWLWQQIKAKDGTAAVVRTDDTALQGGGEERANSVGERYAIAEAYQRGARGTAFSDGLRDFREIKIPGVDDKMSALEMKRLFLDGTFTAQQRGALSGRISEASQAEYIDKVLRQTAVFSEDFHGAGSVFDRLVPQDFYLSLVGDRSGGRCYPLVRAMAVALASGGEAGVNSLVQKLFLASADPQAGSSTLLKNSLIRLHSNVDAVQASTELKQVKLGDLATRLAGSDSTSMFALNTQNHSMMVGSTVTAEGRRFYFYDPNVGIFAFDSTKALTQAMQKHLVKRELAVHYGAFGSKSEPLFNLVQIDTAKMAQVPVGSGLNVADLSRPEELANVIGQRREVEQAVGAEQRVSEDLRLGAALQTLDAEQWGTRFEVASSRLAREHQLGSQWLPIIATAQEREGGGYQVQFINRDQPEQTRLLTTEDGTFVEFRRFVDEHMRVLNEHFTLEHGQIRPRAGVAEAAPVDGLNAGFAVQTLIQWFADKSRNDAAHGTTSPDLATALKVHSYLGLAQIAHGGVQDVAKITGLVQTALRGEVAAAQTSLKDFASSLGHTVNEGVGLLFGGAMVGLDAYELAHAENDVQKAVFGTQLAFDSASFVTGAAGAGAGLLGASTAAAVLGGAGVILGGLAVGFTALAQAFGAVAEDAKAVGRYFDALDKAYAGNGYRYDDKEKVLVPLAGAVVKRLDLSSSQIAFDSQYIYRTHHGSTGSGAINYFFWAGDFPRMIHDRGQAIEVRSGIGHKDATRTLEHGDSGAVILPGTPKSYISYEYMILPGATTRHDTGFDVIRRLEDDRRFDYDFYIFPSEETIRRIRQEYVDTPVEVVLDKRSRQLVVPNLPKELHGYLRYEIKGAGGEYLIGINEGARVKLDSVAGAPSRWIIDTSQLDHQDIQVSKQQLKVGGVVVELDPSHEGQVLLVNASGEVREVDFAQGSSEVVVENANKWKQAGQGIEQHLSELAKAHQLHGQYVTVENYTHQGRDLGRAFYDVAKDRMLFTDTDVEQAKHAQLGAVIGEHAYFVDADNAAAWRVEIASGKVDAQFAPWFNQNAGRISRFWQEGESLYLARRYQFKEHEAELSYRIVGDRLELVSVVGDDALLQLSARTGQHSDALKTLLQGYESQATTRTTPPYSLGVAEKEPTSAALVTVFGLDNAKVAHRYWVRTSDGMVIKPNLAPPADQALRFEPHEQTRSAWPIPADLVLAGSLRQPGGQEVFFFYSKAQQVLFRQEGPGQAVLDASRPTALRIAAPALANVLELNGQLLAVTEDGRVARLEATGRLSYEAVNEHWLKGRANWWNDLAGVTGGDASLAVFGVKGADGKSVLPVWYHKGQVIVASPALHGKQLQFLGFDSGGSSARLFDAESKKLYLQAPIGVDGLASAFGGDEVLQASAQLPAAVGVMPEVPLREAVQVDAGLRLTTAKGEILLRANNGDVQLVGLDKGWQGEHLGNLPQALAAVAAQWHAQGQLTLQGAESQGWFDVASGQFFGSNGIPPASDLRFIGVAAGAQNEAYVFSPTQQALYQVKPGEAHKVGHFTDVERVGSALLLQGGGADGHRDDLAPPLIAGVDSVVLHGGADDDTYRLDAATWAHYRSVVIDNDDPGQALDRLILPLADGKGLLVGRQGDDLLLSDTGSGTALVLRKVLGNEAATHRHLQLELQGDASVIDVERLVKGVNPVGSLRHGVFELSSLLGQPATGGAAMAMATATDAEGPSLAKLSGAMAAFADTGGAREHLPANRQAMPAVLAPSVS</sequence>
<dbReference type="Proteomes" id="UP000185578">
    <property type="component" value="Unassembled WGS sequence"/>
</dbReference>
<evidence type="ECO:0000313" key="3">
    <source>
        <dbReference type="Proteomes" id="UP000185578"/>
    </source>
</evidence>
<dbReference type="Pfam" id="PF12920">
    <property type="entry name" value="TcdA_TcdB_pore"/>
    <property type="match status" value="1"/>
</dbReference>
<name>A0A1Q8ENC2_9PSED</name>
<protein>
    <submittedName>
        <fullName evidence="2">Cytotoxin</fullName>
    </submittedName>
</protein>
<accession>A0A1Q8ENC2</accession>
<proteinExistence type="predicted"/>